<name>A0A562SWV7_9BACT</name>
<gene>
    <name evidence="2" type="ORF">IQ13_0896</name>
</gene>
<keyword evidence="1" id="KW-0472">Membrane</keyword>
<evidence type="ECO:0000256" key="1">
    <source>
        <dbReference type="SAM" id="Phobius"/>
    </source>
</evidence>
<protein>
    <submittedName>
        <fullName evidence="2">Uncharacterized protein</fullName>
    </submittedName>
</protein>
<keyword evidence="3" id="KW-1185">Reference proteome</keyword>
<feature type="transmembrane region" description="Helical" evidence="1">
    <location>
        <begin position="6"/>
        <end position="24"/>
    </location>
</feature>
<evidence type="ECO:0000313" key="3">
    <source>
        <dbReference type="Proteomes" id="UP000316167"/>
    </source>
</evidence>
<dbReference type="Proteomes" id="UP000316167">
    <property type="component" value="Unassembled WGS sequence"/>
</dbReference>
<dbReference type="AlphaFoldDB" id="A0A562SWV7"/>
<reference evidence="2 3" key="1">
    <citation type="journal article" date="2015" name="Stand. Genomic Sci.">
        <title>Genomic Encyclopedia of Bacterial and Archaeal Type Strains, Phase III: the genomes of soil and plant-associated and newly described type strains.</title>
        <authorList>
            <person name="Whitman W.B."/>
            <person name="Woyke T."/>
            <person name="Klenk H.P."/>
            <person name="Zhou Y."/>
            <person name="Lilburn T.G."/>
            <person name="Beck B.J."/>
            <person name="De Vos P."/>
            <person name="Vandamme P."/>
            <person name="Eisen J.A."/>
            <person name="Garrity G."/>
            <person name="Hugenholtz P."/>
            <person name="Kyrpides N.C."/>
        </authorList>
    </citation>
    <scope>NUCLEOTIDE SEQUENCE [LARGE SCALE GENOMIC DNA]</scope>
    <source>
        <strain evidence="2 3">CGMCC 1.7271</strain>
    </source>
</reference>
<dbReference type="EMBL" id="VLLE01000002">
    <property type="protein sequence ID" value="TWI85731.1"/>
    <property type="molecule type" value="Genomic_DNA"/>
</dbReference>
<keyword evidence="1" id="KW-0812">Transmembrane</keyword>
<proteinExistence type="predicted"/>
<evidence type="ECO:0000313" key="2">
    <source>
        <dbReference type="EMBL" id="TWI85731.1"/>
    </source>
</evidence>
<organism evidence="2 3">
    <name type="scientific">Lacibacter cauensis</name>
    <dbReference type="NCBI Taxonomy" id="510947"/>
    <lineage>
        <taxon>Bacteria</taxon>
        <taxon>Pseudomonadati</taxon>
        <taxon>Bacteroidota</taxon>
        <taxon>Chitinophagia</taxon>
        <taxon>Chitinophagales</taxon>
        <taxon>Chitinophagaceae</taxon>
        <taxon>Lacibacter</taxon>
    </lineage>
</organism>
<comment type="caution">
    <text evidence="2">The sequence shown here is derived from an EMBL/GenBank/DDBJ whole genome shotgun (WGS) entry which is preliminary data.</text>
</comment>
<sequence>MIAWLLIGSIFLVPFLFYYVKTLLGNRKEKELIDYLNWKKIRVKTSAIRVVKSDYYEDINNGERPNAAFWIMTTGQEHQSRNLIIQTYLTTRLGDDILQSQPIKIDSFTLEILLKQRNEIIVHYRDKHNCYFDVESLYK</sequence>
<keyword evidence="1" id="KW-1133">Transmembrane helix</keyword>
<accession>A0A562SWV7</accession>